<dbReference type="FunFam" id="2.60.40.10:FF:000022">
    <property type="entry name" value="Cardiac titin"/>
    <property type="match status" value="1"/>
</dbReference>
<evidence type="ECO:0000313" key="9">
    <source>
        <dbReference type="Proteomes" id="UP001431783"/>
    </source>
</evidence>
<dbReference type="EMBL" id="JARQZJ010000076">
    <property type="protein sequence ID" value="KAK9882440.1"/>
    <property type="molecule type" value="Genomic_DNA"/>
</dbReference>
<comment type="similarity">
    <text evidence="2">Belongs to the protein kinase superfamily. CAMK Ser/Thr protein kinase family.</text>
</comment>
<evidence type="ECO:0000313" key="8">
    <source>
        <dbReference type="EMBL" id="KAK9882440.1"/>
    </source>
</evidence>
<dbReference type="InterPro" id="IPR007110">
    <property type="entry name" value="Ig-like_dom"/>
</dbReference>
<keyword evidence="3" id="KW-0963">Cytoplasm</keyword>
<dbReference type="GO" id="GO:0045989">
    <property type="term" value="P:positive regulation of striated muscle contraction"/>
    <property type="evidence" value="ECO:0007669"/>
    <property type="project" value="UniProtKB-ARBA"/>
</dbReference>
<sequence>MFKSFSLIQNELDALNANLLKVEQEKIRQQKELEELAKKEEAMKAEALAAEKAKAAAEIIRRENEVPIKLIPTEILQDIRQHMKQEETPTTIVKTTVENVVSNGAETLESPVFITPLTDAVIQEGSKFSFICQVKGLPIPVVTWYKAGIPIQNNPDYQTFFDKSVCTLTIEETFSDDSARYTCKAINAVGTAETSAYLSVKETEPQEQLLPPSFTKYLEPAFVQEGSSFQFHCKVEGNPLPNVQWFKGQECIDYSPGYNITYNNGEAILKFESVDIKDKDDYTCKAANQIGSAQSTASLAVIPVAPTKSPVIISPLSNVMARAGQKIKLECEITGLPIPDVVWYQNGHILQETHELKIQRDGDKATLVVYEAFPKDAGTYRITATNIVGEASSSCSVSVKGRVPTETSDSEIASDMEPVKPSIQLPLVNLTVSEGSRVRLDCVIIGQPEPEVIWYHNNRPVKESSDFQLLFQGDRCSLVIHEAFSEDGGEYKVVALNSAGEASSNCNLNVKSNEKETESEQEKTIAVGYPPKFNKLLADVLVSEGEKVIFEGNVSASPRPEVKWFLNNLPVVLDEHIELTHDDEGNIKLVINNVKPQDKGVYTVKVINEHGDAKCFAQLIVKSSKVPETIKYDEMKSAPVFTEVFKDKSAFENTSTKFECIVNGKPKPKVKWLFRGEPIAENNNFLISAVGDRHILTVSNTSKDTEGSFTCVAENELGIASCSAALSEIHTESSTMMSSKVISSTIGSSEPQTKIHSFTSHDERTFKQVNQDSPEISEKHNVEEYLQLGNEKPIIHEKSSSTFSTEKQQTQIPIVHHTGFQKPIIKLRPPKFVTPVVGKIVDQNTTVNLEGIIDSQPTSTVTWTKNGKEITSSDRLTTKWEFNKASLEIKDANTSDGGRYTCTATNEAGTAVSTADLVVRKTIFPPVFGRRLQAQVIKKADRIVMEVEVTGTPEPTVTWFKDSVPIEQALSDNYKLKSFGNSHSLIIEKADLKHTGRYMVRAVNSGGEAQSIADIAVFEPTPDTMVEVVKTVVFEDVRKHETLASAADKISSTVGSKPAFVSSDDKINKPSQTQPTTVAFIPQTFENSSSISSKTEFSSFTEQTVSQRHSTARLEYTAPEIPQPKPHTLESLEKQMDFQIVDASPQPDLIDESLTKTDEGIQTSSISKESSLQYFVKKIEEHKEGEKEIYQTKKIEGYKKFEPKQVHVEHKMPTLSSPTFPKFDSRVPEPQSGLTSSEEVLHFDLKPEPPAEMCYSEPTIQKESDLLIDKDLFTHGQEIRGELYTTVETKQEITSGSSTSHSQIRPLLSSEPFISGSKYSSTREERTVFSDENLEKSFAKEFNAENTEISFPKPTTEEILRPKSPRPEALKMEKIWVPTRESDKFSSGILKQNATVPVLTHQSITEKKMVTETPRVHYIANVSHCIQPQEKQIETLFTRHEQSQESGIERQYVFNQKSIFANQITEKMPQYTTITESVPVPPPKPYPAMDSLLIRPVSVQDITDEVILEPGSPPIIDFAQPPTVRRQSYVETVEHELEHKMESLPLKVPPGGVRLIPPPLPTKIEPPPLPPKKEQPPAPPIPAKPIKKESTQKKFLTKRSSFDKFPELEPFPFKPEPEKPKHPRTGPPPTPSKFIKGKFTDSDYESDFESVRIPPKWKPCSSDNEEPSYRKVRAPKIGEMKRSRSTEPEPLPPSKFDHPPQFQGPPRPIVKYEQQKRTTQMTKKQTSSIKQHQETKRISLLLLSQEAHPFI</sequence>
<dbReference type="PANTHER" id="PTHR47633:SF4">
    <property type="entry name" value="MYOPALLADIN ISOFORM X1"/>
    <property type="match status" value="1"/>
</dbReference>
<evidence type="ECO:0000256" key="1">
    <source>
        <dbReference type="ARBA" id="ARBA00004496"/>
    </source>
</evidence>
<dbReference type="InterPro" id="IPR003598">
    <property type="entry name" value="Ig_sub2"/>
</dbReference>
<dbReference type="InterPro" id="IPR013783">
    <property type="entry name" value="Ig-like_fold"/>
</dbReference>
<feature type="domain" description="Ig-like" evidence="7">
    <location>
        <begin position="310"/>
        <end position="398"/>
    </location>
</feature>
<evidence type="ECO:0000256" key="6">
    <source>
        <dbReference type="SAM" id="MobiDB-lite"/>
    </source>
</evidence>
<accession>A0AAW1UR37</accession>
<feature type="region of interest" description="Disordered" evidence="6">
    <location>
        <begin position="1210"/>
        <end position="1237"/>
    </location>
</feature>
<dbReference type="PROSITE" id="PS50835">
    <property type="entry name" value="IG_LIKE"/>
    <property type="match status" value="8"/>
</dbReference>
<organism evidence="8 9">
    <name type="scientific">Henosepilachna vigintioctopunctata</name>
    <dbReference type="NCBI Taxonomy" id="420089"/>
    <lineage>
        <taxon>Eukaryota</taxon>
        <taxon>Metazoa</taxon>
        <taxon>Ecdysozoa</taxon>
        <taxon>Arthropoda</taxon>
        <taxon>Hexapoda</taxon>
        <taxon>Insecta</taxon>
        <taxon>Pterygota</taxon>
        <taxon>Neoptera</taxon>
        <taxon>Endopterygota</taxon>
        <taxon>Coleoptera</taxon>
        <taxon>Polyphaga</taxon>
        <taxon>Cucujiformia</taxon>
        <taxon>Coccinelloidea</taxon>
        <taxon>Coccinellidae</taxon>
        <taxon>Epilachninae</taxon>
        <taxon>Epilachnini</taxon>
        <taxon>Henosepilachna</taxon>
    </lineage>
</organism>
<feature type="compositionally biased region" description="Basic and acidic residues" evidence="6">
    <location>
        <begin position="1676"/>
        <end position="1687"/>
    </location>
</feature>
<dbReference type="FunFam" id="2.60.40.10:FF:000425">
    <property type="entry name" value="Myosin light chain kinase"/>
    <property type="match status" value="2"/>
</dbReference>
<feature type="domain" description="Ig-like" evidence="7">
    <location>
        <begin position="531"/>
        <end position="608"/>
    </location>
</feature>
<dbReference type="Proteomes" id="UP001431783">
    <property type="component" value="Unassembled WGS sequence"/>
</dbReference>
<feature type="compositionally biased region" description="Pro residues" evidence="6">
    <location>
        <begin position="1556"/>
        <end position="1583"/>
    </location>
</feature>
<dbReference type="SMART" id="SM00409">
    <property type="entry name" value="IG"/>
    <property type="match status" value="8"/>
</dbReference>
<feature type="domain" description="Ig-like" evidence="7">
    <location>
        <begin position="212"/>
        <end position="300"/>
    </location>
</feature>
<proteinExistence type="inferred from homology"/>
<dbReference type="InterPro" id="IPR036179">
    <property type="entry name" value="Ig-like_dom_sf"/>
</dbReference>
<dbReference type="GO" id="GO:0005737">
    <property type="term" value="C:cytoplasm"/>
    <property type="evidence" value="ECO:0007669"/>
    <property type="project" value="UniProtKB-SubCell"/>
</dbReference>
<dbReference type="PANTHER" id="PTHR47633">
    <property type="entry name" value="IMMUNOGLOBULIN"/>
    <property type="match status" value="1"/>
</dbReference>
<gene>
    <name evidence="8" type="ORF">WA026_021471</name>
</gene>
<dbReference type="CDD" id="cd00096">
    <property type="entry name" value="Ig"/>
    <property type="match status" value="1"/>
</dbReference>
<keyword evidence="5" id="KW-0175">Coiled coil</keyword>
<evidence type="ECO:0000259" key="7">
    <source>
        <dbReference type="PROSITE" id="PS50835"/>
    </source>
</evidence>
<feature type="domain" description="Ig-like" evidence="7">
    <location>
        <begin position="639"/>
        <end position="727"/>
    </location>
</feature>
<reference evidence="8 9" key="1">
    <citation type="submission" date="2023-03" db="EMBL/GenBank/DDBJ databases">
        <title>Genome insight into feeding habits of ladybird beetles.</title>
        <authorList>
            <person name="Li H.-S."/>
            <person name="Huang Y.-H."/>
            <person name="Pang H."/>
        </authorList>
    </citation>
    <scope>NUCLEOTIDE SEQUENCE [LARGE SCALE GENOMIC DNA]</scope>
    <source>
        <strain evidence="8">SYSU_2023b</strain>
        <tissue evidence="8">Whole body</tissue>
    </source>
</reference>
<dbReference type="FunFam" id="2.60.40.10:FF:000080">
    <property type="entry name" value="Myosin light chain kinase, smooth muscle"/>
    <property type="match status" value="2"/>
</dbReference>
<feature type="domain" description="Ig-like" evidence="7">
    <location>
        <begin position="111"/>
        <end position="199"/>
    </location>
</feature>
<keyword evidence="4" id="KW-0393">Immunoglobulin domain</keyword>
<dbReference type="FunFam" id="2.60.40.10:FF:000107">
    <property type="entry name" value="Myosin, light chain kinase a"/>
    <property type="match status" value="1"/>
</dbReference>
<dbReference type="FunFam" id="2.60.40.10:FF:000632">
    <property type="entry name" value="Uncharacterized protein, isoform B"/>
    <property type="match status" value="1"/>
</dbReference>
<evidence type="ECO:0000256" key="3">
    <source>
        <dbReference type="ARBA" id="ARBA00022490"/>
    </source>
</evidence>
<feature type="coiled-coil region" evidence="5">
    <location>
        <begin position="5"/>
        <end position="65"/>
    </location>
</feature>
<comment type="caution">
    <text evidence="8">The sequence shown here is derived from an EMBL/GenBank/DDBJ whole genome shotgun (WGS) entry which is preliminary data.</text>
</comment>
<evidence type="ECO:0000256" key="2">
    <source>
        <dbReference type="ARBA" id="ARBA00006692"/>
    </source>
</evidence>
<feature type="region of interest" description="Disordered" evidence="6">
    <location>
        <begin position="1545"/>
        <end position="1734"/>
    </location>
</feature>
<dbReference type="GO" id="GO:0060298">
    <property type="term" value="P:positive regulation of sarcomere organization"/>
    <property type="evidence" value="ECO:0007669"/>
    <property type="project" value="UniProtKB-ARBA"/>
</dbReference>
<dbReference type="InterPro" id="IPR003599">
    <property type="entry name" value="Ig_sub"/>
</dbReference>
<dbReference type="InterPro" id="IPR013098">
    <property type="entry name" value="Ig_I-set"/>
</dbReference>
<feature type="domain" description="Ig-like" evidence="7">
    <location>
        <begin position="421"/>
        <end position="509"/>
    </location>
</feature>
<dbReference type="Gene3D" id="2.60.40.10">
    <property type="entry name" value="Immunoglobulins"/>
    <property type="match status" value="8"/>
</dbReference>
<feature type="domain" description="Ig-like" evidence="7">
    <location>
        <begin position="925"/>
        <end position="1016"/>
    </location>
</feature>
<evidence type="ECO:0000256" key="4">
    <source>
        <dbReference type="ARBA" id="ARBA00023319"/>
    </source>
</evidence>
<dbReference type="SMART" id="SM00408">
    <property type="entry name" value="IGc2"/>
    <property type="match status" value="8"/>
</dbReference>
<comment type="subcellular location">
    <subcellularLocation>
        <location evidence="1">Cytoplasm</location>
    </subcellularLocation>
</comment>
<name>A0AAW1UR37_9CUCU</name>
<dbReference type="GO" id="GO:0040017">
    <property type="term" value="P:positive regulation of locomotion"/>
    <property type="evidence" value="ECO:0007669"/>
    <property type="project" value="UniProtKB-ARBA"/>
</dbReference>
<dbReference type="FunFam" id="2.60.40.10:FF:001151">
    <property type="entry name" value="Uncharacterized protein, isoform F"/>
    <property type="match status" value="1"/>
</dbReference>
<feature type="compositionally biased region" description="Low complexity" evidence="6">
    <location>
        <begin position="1717"/>
        <end position="1730"/>
    </location>
</feature>
<dbReference type="SUPFAM" id="SSF48726">
    <property type="entry name" value="Immunoglobulin"/>
    <property type="match status" value="8"/>
</dbReference>
<evidence type="ECO:0000256" key="5">
    <source>
        <dbReference type="SAM" id="Coils"/>
    </source>
</evidence>
<dbReference type="Pfam" id="PF07679">
    <property type="entry name" value="I-set"/>
    <property type="match status" value="8"/>
</dbReference>
<feature type="domain" description="Ig-like" evidence="7">
    <location>
        <begin position="823"/>
        <end position="918"/>
    </location>
</feature>
<protein>
    <recommendedName>
        <fullName evidence="7">Ig-like domain-containing protein</fullName>
    </recommendedName>
</protein>
<keyword evidence="9" id="KW-1185">Reference proteome</keyword>